<dbReference type="PROSITE" id="PS50836">
    <property type="entry name" value="DOMON"/>
    <property type="match status" value="1"/>
</dbReference>
<dbReference type="InterPro" id="IPR002861">
    <property type="entry name" value="Reeler_dom"/>
</dbReference>
<feature type="compositionally biased region" description="Polar residues" evidence="4">
    <location>
        <begin position="75"/>
        <end position="95"/>
    </location>
</feature>
<evidence type="ECO:0000313" key="7">
    <source>
        <dbReference type="Proteomes" id="UP001642540"/>
    </source>
</evidence>
<comment type="caution">
    <text evidence="6">The sequence shown here is derived from an EMBL/GenBank/DDBJ whole genome shotgun (WGS) entry which is preliminary data.</text>
</comment>
<feature type="domain" description="DOMON" evidence="5">
    <location>
        <begin position="262"/>
        <end position="381"/>
    </location>
</feature>
<keyword evidence="7" id="KW-1185">Reference proteome</keyword>
<comment type="cofactor">
    <cofactor evidence="1">
        <name>heme b</name>
        <dbReference type="ChEBI" id="CHEBI:60344"/>
    </cofactor>
</comment>
<protein>
    <recommendedName>
        <fullName evidence="5">DOMON domain-containing protein</fullName>
    </recommendedName>
</protein>
<dbReference type="Pfam" id="PF02014">
    <property type="entry name" value="Reeler"/>
    <property type="match status" value="1"/>
</dbReference>
<sequence length="457" mass="51525">MVQNFWFTGGGGRNNPSFRKMLGKKISRGQFSTNVSVLLAISLCSCIHLTQGKTYRYSMDSCTDLTPREVQNQPANYEASQWSPPSWRSGNGNNVRQKRDPYGSEPQAPVRISVPVHRYKRNSDLKVQIEGRGHYDAMMIQGRSVSANGEFVPGGVGIVGVFQPKYLPNNFTHLQCFRLDYGTVVDSGRSPQLGNVTLMWTSPDSDAGSIRFLAGITRGQHYWIVVSNILHFNPYPVSVVQCGGTEACFRICPLDEDSCYPDQALMMYSYSTEVYGKRDVEFTMGGRINPDNTYLAVVYTEDNDRLNQADVTVCYVEHGRARVEHYRLNEIDSYLLQDSEEIGLDDYDLDGNSLWCRFRRPLSPSSVIFPHKSYYILLYRGELDLHGFPKLRTPARESMYSSDMKLNLTTPTNKRYSGSLQISQFCSSYLVIALASLSILQLRLSFASGLLVDFTCA</sequence>
<keyword evidence="3" id="KW-0408">Iron</keyword>
<reference evidence="6 7" key="1">
    <citation type="submission" date="2024-08" db="EMBL/GenBank/DDBJ databases">
        <authorList>
            <person name="Cucini C."/>
            <person name="Frati F."/>
        </authorList>
    </citation>
    <scope>NUCLEOTIDE SEQUENCE [LARGE SCALE GENOMIC DNA]</scope>
</reference>
<accession>A0ABP1QPU8</accession>
<evidence type="ECO:0000256" key="3">
    <source>
        <dbReference type="ARBA" id="ARBA00023004"/>
    </source>
</evidence>
<dbReference type="InterPro" id="IPR042307">
    <property type="entry name" value="Reeler_sf"/>
</dbReference>
<proteinExistence type="predicted"/>
<evidence type="ECO:0000256" key="4">
    <source>
        <dbReference type="SAM" id="MobiDB-lite"/>
    </source>
</evidence>
<dbReference type="EMBL" id="CAXLJM020000041">
    <property type="protein sequence ID" value="CAL8109719.1"/>
    <property type="molecule type" value="Genomic_DNA"/>
</dbReference>
<feature type="region of interest" description="Disordered" evidence="4">
    <location>
        <begin position="75"/>
        <end position="108"/>
    </location>
</feature>
<evidence type="ECO:0000313" key="6">
    <source>
        <dbReference type="EMBL" id="CAL8109719.1"/>
    </source>
</evidence>
<evidence type="ECO:0000256" key="2">
    <source>
        <dbReference type="ARBA" id="ARBA00004141"/>
    </source>
</evidence>
<gene>
    <name evidence="6" type="ORF">ODALV1_LOCUS13626</name>
</gene>
<organism evidence="6 7">
    <name type="scientific">Orchesella dallaii</name>
    <dbReference type="NCBI Taxonomy" id="48710"/>
    <lineage>
        <taxon>Eukaryota</taxon>
        <taxon>Metazoa</taxon>
        <taxon>Ecdysozoa</taxon>
        <taxon>Arthropoda</taxon>
        <taxon>Hexapoda</taxon>
        <taxon>Collembola</taxon>
        <taxon>Entomobryomorpha</taxon>
        <taxon>Entomobryoidea</taxon>
        <taxon>Orchesellidae</taxon>
        <taxon>Orchesellinae</taxon>
        <taxon>Orchesella</taxon>
    </lineage>
</organism>
<dbReference type="InterPro" id="IPR005018">
    <property type="entry name" value="DOMON_domain"/>
</dbReference>
<dbReference type="Gene3D" id="2.60.40.4060">
    <property type="entry name" value="Reeler domain"/>
    <property type="match status" value="1"/>
</dbReference>
<evidence type="ECO:0000259" key="5">
    <source>
        <dbReference type="PROSITE" id="PS50836"/>
    </source>
</evidence>
<comment type="subcellular location">
    <subcellularLocation>
        <location evidence="2">Membrane</location>
        <topology evidence="2">Multi-pass membrane protein</topology>
    </subcellularLocation>
</comment>
<dbReference type="Pfam" id="PF03351">
    <property type="entry name" value="DOMON"/>
    <property type="match status" value="1"/>
</dbReference>
<name>A0ABP1QPU8_9HEXA</name>
<dbReference type="Proteomes" id="UP001642540">
    <property type="component" value="Unassembled WGS sequence"/>
</dbReference>
<evidence type="ECO:0000256" key="1">
    <source>
        <dbReference type="ARBA" id="ARBA00001970"/>
    </source>
</evidence>